<dbReference type="Gene3D" id="2.60.120.260">
    <property type="entry name" value="Galactose-binding domain-like"/>
    <property type="match status" value="3"/>
</dbReference>
<reference evidence="12" key="1">
    <citation type="journal article" date="2014" name="Int. J. Syst. Evol. Microbiol.">
        <title>Complete genome sequence of Corynebacterium casei LMG S-19264T (=DSM 44701T), isolated from a smear-ripened cheese.</title>
        <authorList>
            <consortium name="US DOE Joint Genome Institute (JGI-PGF)"/>
            <person name="Walter F."/>
            <person name="Albersmeier A."/>
            <person name="Kalinowski J."/>
            <person name="Ruckert C."/>
        </authorList>
    </citation>
    <scope>NUCLEOTIDE SEQUENCE</scope>
    <source>
        <strain evidence="12">CGMCC 1.16134</strain>
    </source>
</reference>
<dbReference type="PRINTS" id="PR00740">
    <property type="entry name" value="GLHYDRLASE27"/>
</dbReference>
<dbReference type="Gene3D" id="2.60.40.10">
    <property type="entry name" value="Immunoglobulins"/>
    <property type="match status" value="3"/>
</dbReference>
<dbReference type="Pfam" id="PF00395">
    <property type="entry name" value="SLH"/>
    <property type="match status" value="3"/>
</dbReference>
<sequence>MKRMGKRMGMSLLIFIIAAAQFGFMGTTRNTAKAADKSLAQKPYMGWSSFSMQVYEPSGNWTSAESLKKQSDAMHEKLQAHGYNYINIDAGWNGGMDEYGRPIPSTTLYPNGFQEVIDYVHNNGQKIGIYLIPGLSITGYNENYEIYGTGGLCHMQDIAAQPLQIVDAWNAYSYKIDFTNPCAQQYIDSVADLLGEWGIDFVKFDSVTPGSGINDLSRDSRADVEAWSKALARHDIWFELSWALDHNYVDFWKKHANGWRIHWDVESYNSNVGLTEWTNIARLFPAAAIWWRDAGPGGWNDFDSLNVGNGSMDGLTKDERQTAMTFWAISAAPLYAGNDLTRLDSYGLELLTNDEVIAVNQAGRPAHPVSIDTQQQVWYANNGDGTFNVALFNLGSRSAEVEVKWSDIGLEGPASVRDLWSHTELGTFEEGISGGVLEPHASRMFKVTAEQGTSAVNDDDTGIRYNGFWVRNGGREQTAGQQELGITIGDSSAAAPAGNLQPADSEPADGSPESGLSSGEMSVTRSVYINDSDSSIVYSGSWAENTGRPFGDYKGDVHFTEKNGDYFQYTFTGTGVDLLTEKDSSQGDMLVYLDGGSPETVSAHTSGPREAQQPLYSVSGLANGEHTLKVVKDSGDYMLLDALKVTADTLIEPDQGVFDKEIGKQADVVTTLVLGNGSLVEVRNGGVPLAKGVDYLVDGNNVIIKKGYLFSQPAGKAELTLAFDGGSTQQLTIQIGSSSAQNSTIDPATADFDKLAALQKDVKTVLNLNGNTLSAIENNGVPLTEEDYAVDNGELTIKKEYLAKQPAGKASLTLIFSAGDPQLFVIRISDSATVRYSMINNDDPGIRYNGSWSRSTGRGMGDYKDDVQFTEKNGDSFEYTFRGTGIQLITEVDESQGDMDIYIDDKFQRTVSAHRNGRLAQQNLYSIAGLPEGLHTLKAVKKSGDFMLLDLLKVEIPDLIHPAEAHFDKSVSAQADIEVTLLANPEIFEGITNGAYTLVPDTDYTFAGNRVTLKKSYLAAQPAGTLNLMFTFGGDYHNDIHSTEANGDSLEYTFHGTGISLISPKGPEQGEVDVYVDGVLVQTVNAYSGSRQILQNLFSISGLADGSHTFKAVKKSGAVMLADQLKFTIAGSGGVSPEPTASPSPEPSMAPSPTPPPAAPGFWSPVTTPAATLAPSPASTPIAEDRTSEEGEDAQVTRHSAYIKGYPGGLFKPDNKITRAEIAVILVSAVSMEAGGAPAVFSDVGAKHWGAGAINAVAGMGLMKGYNDGTFRPAQTLTRAEMASVLAKLSPDISPAGNGFGDTTGHWAEEAIAKAQGAGILNGYKDGTFRPAKLLTRAEAVTAVNRAMGRGPLYGDLPLQWKDVPASHWAFGDIAEASVDHNSRPGPEGGEQWVE</sequence>
<keyword evidence="3 8" id="KW-0378">Hydrolase</keyword>
<dbReference type="InterPro" id="IPR002241">
    <property type="entry name" value="Glyco_hydro_27"/>
</dbReference>
<dbReference type="Proteomes" id="UP000637643">
    <property type="component" value="Unassembled WGS sequence"/>
</dbReference>
<dbReference type="InterPro" id="IPR041233">
    <property type="entry name" value="Melibiase_C"/>
</dbReference>
<dbReference type="InterPro" id="IPR013785">
    <property type="entry name" value="Aldolase_TIM"/>
</dbReference>
<dbReference type="InterPro" id="IPR001119">
    <property type="entry name" value="SLH_dom"/>
</dbReference>
<dbReference type="PANTHER" id="PTHR11452:SF75">
    <property type="entry name" value="ALPHA-GALACTOSIDASE MEL1"/>
    <property type="match status" value="1"/>
</dbReference>
<feature type="domain" description="SLH" evidence="11">
    <location>
        <begin position="1295"/>
        <end position="1358"/>
    </location>
</feature>
<dbReference type="InterPro" id="IPR005102">
    <property type="entry name" value="Carbo-bd_X2"/>
</dbReference>
<name>A0A917FZG1_9BACL</name>
<evidence type="ECO:0000256" key="1">
    <source>
        <dbReference type="ARBA" id="ARBA00009743"/>
    </source>
</evidence>
<comment type="similarity">
    <text evidence="1 8">Belongs to the glycosyl hydrolase 27 family.</text>
</comment>
<dbReference type="EMBL" id="BMKR01000086">
    <property type="protein sequence ID" value="GGG15207.1"/>
    <property type="molecule type" value="Genomic_DNA"/>
</dbReference>
<evidence type="ECO:0000259" key="11">
    <source>
        <dbReference type="PROSITE" id="PS51272"/>
    </source>
</evidence>
<reference evidence="12" key="2">
    <citation type="submission" date="2020-09" db="EMBL/GenBank/DDBJ databases">
        <authorList>
            <person name="Sun Q."/>
            <person name="Zhou Y."/>
        </authorList>
    </citation>
    <scope>NUCLEOTIDE SEQUENCE</scope>
    <source>
        <strain evidence="12">CGMCC 1.16134</strain>
    </source>
</reference>
<feature type="region of interest" description="Disordered" evidence="9">
    <location>
        <begin position="1131"/>
        <end position="1198"/>
    </location>
</feature>
<dbReference type="GO" id="GO:0004557">
    <property type="term" value="F:alpha-galactosidase activity"/>
    <property type="evidence" value="ECO:0007669"/>
    <property type="project" value="UniProtKB-EC"/>
</dbReference>
<dbReference type="PROSITE" id="PS51272">
    <property type="entry name" value="SLH"/>
    <property type="match status" value="3"/>
</dbReference>
<feature type="compositionally biased region" description="Pro residues" evidence="9">
    <location>
        <begin position="1140"/>
        <end position="1159"/>
    </location>
</feature>
<feature type="domain" description="SLH" evidence="11">
    <location>
        <begin position="1237"/>
        <end position="1294"/>
    </location>
</feature>
<feature type="signal peptide" evidence="10">
    <location>
        <begin position="1"/>
        <end position="25"/>
    </location>
</feature>
<dbReference type="SUPFAM" id="SSF51445">
    <property type="entry name" value="(Trans)glycosidases"/>
    <property type="match status" value="1"/>
</dbReference>
<dbReference type="InterPro" id="IPR017853">
    <property type="entry name" value="GH"/>
</dbReference>
<dbReference type="Pfam" id="PF17801">
    <property type="entry name" value="Melibiase_C"/>
    <property type="match status" value="1"/>
</dbReference>
<comment type="catalytic activity">
    <reaction evidence="8">
        <text>Hydrolysis of terminal, non-reducing alpha-D-galactose residues in alpha-D-galactosides, including galactose oligosaccharides, galactomannans and galactolipids.</text>
        <dbReference type="EC" id="3.2.1.22"/>
    </reaction>
</comment>
<gene>
    <name evidence="12" type="ORF">GCM10010912_69530</name>
</gene>
<evidence type="ECO:0000313" key="12">
    <source>
        <dbReference type="EMBL" id="GGG15207.1"/>
    </source>
</evidence>
<dbReference type="PANTHER" id="PTHR11452">
    <property type="entry name" value="ALPHA-GALACTOSIDASE/ALPHA-N-ACETYLGALACTOSAMINIDASE"/>
    <property type="match status" value="1"/>
</dbReference>
<dbReference type="GO" id="GO:0030245">
    <property type="term" value="P:cellulose catabolic process"/>
    <property type="evidence" value="ECO:0007669"/>
    <property type="project" value="UniProtKB-KW"/>
</dbReference>
<dbReference type="InterPro" id="IPR013780">
    <property type="entry name" value="Glyco_hydro_b"/>
</dbReference>
<dbReference type="InterPro" id="IPR013783">
    <property type="entry name" value="Ig-like_fold"/>
</dbReference>
<evidence type="ECO:0000256" key="5">
    <source>
        <dbReference type="ARBA" id="ARBA00023277"/>
    </source>
</evidence>
<evidence type="ECO:0000256" key="2">
    <source>
        <dbReference type="ARBA" id="ARBA00022729"/>
    </source>
</evidence>
<evidence type="ECO:0000256" key="9">
    <source>
        <dbReference type="SAM" id="MobiDB-lite"/>
    </source>
</evidence>
<dbReference type="Pfam" id="PF03442">
    <property type="entry name" value="CBM_X2"/>
    <property type="match status" value="3"/>
</dbReference>
<proteinExistence type="inferred from homology"/>
<evidence type="ECO:0000256" key="6">
    <source>
        <dbReference type="ARBA" id="ARBA00023295"/>
    </source>
</evidence>
<dbReference type="CDD" id="cd14792">
    <property type="entry name" value="GH27"/>
    <property type="match status" value="1"/>
</dbReference>
<organism evidence="12 13">
    <name type="scientific">Paenibacillus albidus</name>
    <dbReference type="NCBI Taxonomy" id="2041023"/>
    <lineage>
        <taxon>Bacteria</taxon>
        <taxon>Bacillati</taxon>
        <taxon>Bacillota</taxon>
        <taxon>Bacilli</taxon>
        <taxon>Bacillales</taxon>
        <taxon>Paenibacillaceae</taxon>
        <taxon>Paenibacillus</taxon>
    </lineage>
</organism>
<keyword evidence="7" id="KW-0624">Polysaccharide degradation</keyword>
<evidence type="ECO:0000313" key="13">
    <source>
        <dbReference type="Proteomes" id="UP000637643"/>
    </source>
</evidence>
<protein>
    <recommendedName>
        <fullName evidence="8">Alpha-galactosidase</fullName>
        <ecNumber evidence="8">3.2.1.22</ecNumber>
    </recommendedName>
    <alternativeName>
        <fullName evidence="8">Melibiase</fullName>
    </alternativeName>
</protein>
<evidence type="ECO:0000256" key="8">
    <source>
        <dbReference type="RuleBase" id="RU361168"/>
    </source>
</evidence>
<feature type="chain" id="PRO_5038489759" description="Alpha-galactosidase" evidence="10">
    <location>
        <begin position="26"/>
        <end position="1395"/>
    </location>
</feature>
<dbReference type="Pfam" id="PF16499">
    <property type="entry name" value="Melibiase_2"/>
    <property type="match status" value="2"/>
</dbReference>
<keyword evidence="13" id="KW-1185">Reference proteome</keyword>
<keyword evidence="8" id="KW-1015">Disulfide bond</keyword>
<accession>A0A917FZG1</accession>
<evidence type="ECO:0000256" key="4">
    <source>
        <dbReference type="ARBA" id="ARBA00023001"/>
    </source>
</evidence>
<dbReference type="SUPFAM" id="SSF81296">
    <property type="entry name" value="E set domains"/>
    <property type="match status" value="3"/>
</dbReference>
<comment type="caution">
    <text evidence="12">The sequence shown here is derived from an EMBL/GenBank/DDBJ whole genome shotgun (WGS) entry which is preliminary data.</text>
</comment>
<evidence type="ECO:0000256" key="7">
    <source>
        <dbReference type="ARBA" id="ARBA00023326"/>
    </source>
</evidence>
<feature type="region of interest" description="Disordered" evidence="9">
    <location>
        <begin position="492"/>
        <end position="520"/>
    </location>
</feature>
<feature type="compositionally biased region" description="Low complexity" evidence="9">
    <location>
        <begin position="1164"/>
        <end position="1182"/>
    </location>
</feature>
<evidence type="ECO:0000256" key="10">
    <source>
        <dbReference type="SAM" id="SignalP"/>
    </source>
</evidence>
<evidence type="ECO:0000256" key="3">
    <source>
        <dbReference type="ARBA" id="ARBA00022801"/>
    </source>
</evidence>
<dbReference type="SUPFAM" id="SSF51011">
    <property type="entry name" value="Glycosyl hydrolase domain"/>
    <property type="match status" value="1"/>
</dbReference>
<keyword evidence="2 10" id="KW-0732">Signal</keyword>
<keyword evidence="6 8" id="KW-0326">Glycosidase</keyword>
<dbReference type="InterPro" id="IPR014756">
    <property type="entry name" value="Ig_E-set"/>
</dbReference>
<dbReference type="Gene3D" id="2.60.40.1180">
    <property type="entry name" value="Golgi alpha-mannosidase II"/>
    <property type="match status" value="1"/>
</dbReference>
<dbReference type="EC" id="3.2.1.22" evidence="8"/>
<feature type="domain" description="SLH" evidence="11">
    <location>
        <begin position="1175"/>
        <end position="1236"/>
    </location>
</feature>
<dbReference type="Gene3D" id="3.20.20.70">
    <property type="entry name" value="Aldolase class I"/>
    <property type="match status" value="1"/>
</dbReference>
<keyword evidence="4" id="KW-0136">Cellulose degradation</keyword>
<keyword evidence="5" id="KW-0119">Carbohydrate metabolism</keyword>